<evidence type="ECO:0000256" key="6">
    <source>
        <dbReference type="SAM" id="Phobius"/>
    </source>
</evidence>
<evidence type="ECO:0000313" key="9">
    <source>
        <dbReference type="Proteomes" id="UP000606172"/>
    </source>
</evidence>
<dbReference type="EMBL" id="BOOW01000030">
    <property type="protein sequence ID" value="GII94541.1"/>
    <property type="molecule type" value="Genomic_DNA"/>
</dbReference>
<feature type="transmembrane region" description="Helical" evidence="6">
    <location>
        <begin position="215"/>
        <end position="238"/>
    </location>
</feature>
<dbReference type="PANTHER" id="PTHR19271">
    <property type="entry name" value="CYTOCHROME B"/>
    <property type="match status" value="1"/>
</dbReference>
<comment type="cofactor">
    <cofactor evidence="1">
        <name>heme</name>
        <dbReference type="ChEBI" id="CHEBI:30413"/>
    </cofactor>
</comment>
<evidence type="ECO:0000259" key="7">
    <source>
        <dbReference type="PROSITE" id="PS51002"/>
    </source>
</evidence>
<feature type="transmembrane region" description="Helical" evidence="6">
    <location>
        <begin position="269"/>
        <end position="288"/>
    </location>
</feature>
<dbReference type="GO" id="GO:0022904">
    <property type="term" value="P:respiratory electron transport chain"/>
    <property type="evidence" value="ECO:0007669"/>
    <property type="project" value="InterPro"/>
</dbReference>
<dbReference type="AlphaFoldDB" id="A0A919RLW6"/>
<dbReference type="Pfam" id="PF13631">
    <property type="entry name" value="Cytochrom_B_N_2"/>
    <property type="match status" value="1"/>
</dbReference>
<protein>
    <recommendedName>
        <fullName evidence="3">Cytochrome bc1 complex cytochrome b subunit</fullName>
        <ecNumber evidence="2">7.1.1.8</ecNumber>
    </recommendedName>
    <alternativeName>
        <fullName evidence="5">Cytochrome bc1 reductase complex subunit QcrB</fullName>
    </alternativeName>
</protein>
<name>A0A919RLW6_9ACTN</name>
<evidence type="ECO:0000256" key="2">
    <source>
        <dbReference type="ARBA" id="ARBA00012951"/>
    </source>
</evidence>
<evidence type="ECO:0000256" key="4">
    <source>
        <dbReference type="ARBA" id="ARBA00029351"/>
    </source>
</evidence>
<gene>
    <name evidence="8" type="ORF">Ssi02_47720</name>
</gene>
<comment type="caution">
    <text evidence="8">The sequence shown here is derived from an EMBL/GenBank/DDBJ whole genome shotgun (WGS) entry which is preliminary data.</text>
</comment>
<dbReference type="PANTHER" id="PTHR19271:SF16">
    <property type="entry name" value="CYTOCHROME B"/>
    <property type="match status" value="1"/>
</dbReference>
<keyword evidence="6" id="KW-0472">Membrane</keyword>
<evidence type="ECO:0000256" key="3">
    <source>
        <dbReference type="ARBA" id="ARBA00016116"/>
    </source>
</evidence>
<feature type="transmembrane region" description="Helical" evidence="6">
    <location>
        <begin position="118"/>
        <end position="137"/>
    </location>
</feature>
<keyword evidence="9" id="KW-1185">Reference proteome</keyword>
<dbReference type="SUPFAM" id="SSF81342">
    <property type="entry name" value="Transmembrane di-heme cytochromes"/>
    <property type="match status" value="1"/>
</dbReference>
<evidence type="ECO:0000256" key="1">
    <source>
        <dbReference type="ARBA" id="ARBA00001971"/>
    </source>
</evidence>
<comment type="catalytic activity">
    <reaction evidence="4">
        <text>a quinol + 2 Fe(III)-[cytochrome c](out) = a quinone + 2 Fe(II)-[cytochrome c](out) + 2 H(+)(out)</text>
        <dbReference type="Rhea" id="RHEA:11484"/>
        <dbReference type="Rhea" id="RHEA-COMP:10350"/>
        <dbReference type="Rhea" id="RHEA-COMP:14399"/>
        <dbReference type="ChEBI" id="CHEBI:15378"/>
        <dbReference type="ChEBI" id="CHEBI:24646"/>
        <dbReference type="ChEBI" id="CHEBI:29033"/>
        <dbReference type="ChEBI" id="CHEBI:29034"/>
        <dbReference type="ChEBI" id="CHEBI:132124"/>
        <dbReference type="EC" id="7.1.1.8"/>
    </reaction>
</comment>
<reference evidence="8" key="1">
    <citation type="submission" date="2021-01" db="EMBL/GenBank/DDBJ databases">
        <title>Whole genome shotgun sequence of Sinosporangium siamense NBRC 109515.</title>
        <authorList>
            <person name="Komaki H."/>
            <person name="Tamura T."/>
        </authorList>
    </citation>
    <scope>NUCLEOTIDE SEQUENCE</scope>
    <source>
        <strain evidence="8">NBRC 109515</strain>
    </source>
</reference>
<dbReference type="GO" id="GO:0008121">
    <property type="term" value="F:quinol-cytochrome-c reductase activity"/>
    <property type="evidence" value="ECO:0007669"/>
    <property type="project" value="UniProtKB-EC"/>
</dbReference>
<dbReference type="EC" id="7.1.1.8" evidence="2"/>
<feature type="transmembrane region" description="Helical" evidence="6">
    <location>
        <begin position="149"/>
        <end position="169"/>
    </location>
</feature>
<dbReference type="RefSeq" id="WP_204029112.1">
    <property type="nucleotide sequence ID" value="NZ_BOOW01000030.1"/>
</dbReference>
<organism evidence="8 9">
    <name type="scientific">Sinosporangium siamense</name>
    <dbReference type="NCBI Taxonomy" id="1367973"/>
    <lineage>
        <taxon>Bacteria</taxon>
        <taxon>Bacillati</taxon>
        <taxon>Actinomycetota</taxon>
        <taxon>Actinomycetes</taxon>
        <taxon>Streptosporangiales</taxon>
        <taxon>Streptosporangiaceae</taxon>
        <taxon>Sinosporangium</taxon>
    </lineage>
</organism>
<dbReference type="InterPro" id="IPR016174">
    <property type="entry name" value="Di-haem_cyt_TM"/>
</dbReference>
<feature type="transmembrane region" description="Helical" evidence="6">
    <location>
        <begin position="338"/>
        <end position="358"/>
    </location>
</feature>
<feature type="transmembrane region" description="Helical" evidence="6">
    <location>
        <begin position="418"/>
        <end position="438"/>
    </location>
</feature>
<dbReference type="GO" id="GO:0016020">
    <property type="term" value="C:membrane"/>
    <property type="evidence" value="ECO:0007669"/>
    <property type="project" value="InterPro"/>
</dbReference>
<dbReference type="GO" id="GO:0016491">
    <property type="term" value="F:oxidoreductase activity"/>
    <property type="evidence" value="ECO:0007669"/>
    <property type="project" value="InterPro"/>
</dbReference>
<dbReference type="PROSITE" id="PS51002">
    <property type="entry name" value="CYTB_NTER"/>
    <property type="match status" value="1"/>
</dbReference>
<feature type="transmembrane region" description="Helical" evidence="6">
    <location>
        <begin position="379"/>
        <end position="398"/>
    </location>
</feature>
<feature type="domain" description="Cytochrome b/b6 N-terminal region profile" evidence="7">
    <location>
        <begin position="20"/>
        <end position="246"/>
    </location>
</feature>
<proteinExistence type="predicted"/>
<dbReference type="Gene3D" id="1.20.810.10">
    <property type="entry name" value="Cytochrome Bc1 Complex, Chain C"/>
    <property type="match status" value="1"/>
</dbReference>
<keyword evidence="6" id="KW-0812">Transmembrane</keyword>
<accession>A0A919RLW6</accession>
<evidence type="ECO:0000313" key="8">
    <source>
        <dbReference type="EMBL" id="GII94541.1"/>
    </source>
</evidence>
<dbReference type="InterPro" id="IPR005797">
    <property type="entry name" value="Cyt_b/b6_N"/>
</dbReference>
<dbReference type="Proteomes" id="UP000606172">
    <property type="component" value="Unassembled WGS sequence"/>
</dbReference>
<dbReference type="InterPro" id="IPR027387">
    <property type="entry name" value="Cytb/b6-like_sf"/>
</dbReference>
<evidence type="ECO:0000256" key="5">
    <source>
        <dbReference type="ARBA" id="ARBA00029568"/>
    </source>
</evidence>
<sequence>MIARWVRRKLEEKLRVSRWGLRKLDERLRIASVVREAVAKVFPDHWSFMLGEIALYAFVSLLLTGTFLAFFFDPSSGERIYAGDYAGLHNSRVSAAYASAVELSFDVRGGLLVRQTHHWAALIFVAAIVTHMLRNFFTGAFRRPRELNWIIGVTLLVLAIANGFAGYSLPDDLLSGTGLRIANSIALSMPIVGTWAAFLLFGGEFPGESIIPRLYILHVLLLPGLIAALIGAHMGILIRQKHTHFAGPGRNDHNVVGSKMWPTYAFRSFALLSALFAVTFALGGLVQINPVWLWGPFDPGTASAPAQPDWFMGWLEGALRLYPPIEFTVFGYLVPAPFVPGVLLPGLTFAIMYVWPWLDRLITKDRAAHHLLDRPRHSPARMAVGVWALSFYGLLLLAGSDDVLADLMGLPVLTVMKTMRIVVIVVPFLFAAAAYALARALRANPEQRLSGLRWKQIRKSDVVEEETRHGGS</sequence>
<feature type="transmembrane region" description="Helical" evidence="6">
    <location>
        <begin position="53"/>
        <end position="72"/>
    </location>
</feature>
<keyword evidence="6" id="KW-1133">Transmembrane helix</keyword>